<dbReference type="InterPro" id="IPR058238">
    <property type="entry name" value="Lant_leader_dom"/>
</dbReference>
<evidence type="ECO:0000313" key="2">
    <source>
        <dbReference type="Proteomes" id="UP000198984"/>
    </source>
</evidence>
<sequence length="60" mass="6359">MKQQTTKKLSLGKIKIATLSNAKQEVLKGGGQGKSAQCVSFVIACLSQGAPNCSQDICRY</sequence>
<gene>
    <name evidence="1" type="ORF">SAMN04488505_10789</name>
</gene>
<reference evidence="1 2" key="1">
    <citation type="submission" date="2016-10" db="EMBL/GenBank/DDBJ databases">
        <authorList>
            <person name="de Groot N.N."/>
        </authorList>
    </citation>
    <scope>NUCLEOTIDE SEQUENCE [LARGE SCALE GENOMIC DNA]</scope>
    <source>
        <strain evidence="1 2">DSM 21039</strain>
    </source>
</reference>
<protein>
    <submittedName>
        <fullName evidence="1">Uncharacterized protein</fullName>
    </submittedName>
</protein>
<name>A0A1H8CEX9_9BACT</name>
<dbReference type="Proteomes" id="UP000198984">
    <property type="component" value="Unassembled WGS sequence"/>
</dbReference>
<dbReference type="STRING" id="573321.SAMN04488505_10789"/>
<dbReference type="NCBIfam" id="NF038153">
    <property type="entry name" value="lant_leader_L1a"/>
    <property type="match status" value="1"/>
</dbReference>
<dbReference type="AlphaFoldDB" id="A0A1H8CEX9"/>
<dbReference type="EMBL" id="FOBB01000007">
    <property type="protein sequence ID" value="SEM93532.1"/>
    <property type="molecule type" value="Genomic_DNA"/>
</dbReference>
<dbReference type="OrthoDB" id="680256at2"/>
<dbReference type="RefSeq" id="WP_089918019.1">
    <property type="nucleotide sequence ID" value="NZ_FOBB01000007.1"/>
</dbReference>
<keyword evidence="2" id="KW-1185">Reference proteome</keyword>
<organism evidence="1 2">
    <name type="scientific">Chitinophaga rupis</name>
    <dbReference type="NCBI Taxonomy" id="573321"/>
    <lineage>
        <taxon>Bacteria</taxon>
        <taxon>Pseudomonadati</taxon>
        <taxon>Bacteroidota</taxon>
        <taxon>Chitinophagia</taxon>
        <taxon>Chitinophagales</taxon>
        <taxon>Chitinophagaceae</taxon>
        <taxon>Chitinophaga</taxon>
    </lineage>
</organism>
<evidence type="ECO:0000313" key="1">
    <source>
        <dbReference type="EMBL" id="SEM93532.1"/>
    </source>
</evidence>
<proteinExistence type="predicted"/>
<accession>A0A1H8CEX9</accession>